<evidence type="ECO:0000313" key="1">
    <source>
        <dbReference type="EMBL" id="EAZ92753.1"/>
    </source>
</evidence>
<keyword evidence="2" id="KW-1185">Reference proteome</keyword>
<sequence length="77" mass="8536">MRYTKERLFNDATLEELSELLEKATGVKVGKSTIGRINQKLNYSLKENFVCSGESAPPALKFPQCKGGARRKSRGST</sequence>
<organism evidence="1 2">
    <name type="scientific">Crocosphaera chwakensis CCY0110</name>
    <dbReference type="NCBI Taxonomy" id="391612"/>
    <lineage>
        <taxon>Bacteria</taxon>
        <taxon>Bacillati</taxon>
        <taxon>Cyanobacteriota</taxon>
        <taxon>Cyanophyceae</taxon>
        <taxon>Oscillatoriophycideae</taxon>
        <taxon>Chroococcales</taxon>
        <taxon>Aphanothecaceae</taxon>
        <taxon>Crocosphaera</taxon>
        <taxon>Crocosphaera chwakensis</taxon>
    </lineage>
</organism>
<comment type="caution">
    <text evidence="1">The sequence shown here is derived from an EMBL/GenBank/DDBJ whole genome shotgun (WGS) entry which is preliminary data.</text>
</comment>
<gene>
    <name evidence="1" type="ORF">CY0110_21692</name>
</gene>
<evidence type="ECO:0000313" key="2">
    <source>
        <dbReference type="Proteomes" id="UP000003781"/>
    </source>
</evidence>
<reference evidence="1 2" key="1">
    <citation type="submission" date="2007-03" db="EMBL/GenBank/DDBJ databases">
        <authorList>
            <person name="Stal L."/>
            <person name="Ferriera S."/>
            <person name="Johnson J."/>
            <person name="Kravitz S."/>
            <person name="Beeson K."/>
            <person name="Sutton G."/>
            <person name="Rogers Y.-H."/>
            <person name="Friedman R."/>
            <person name="Frazier M."/>
            <person name="Venter J.C."/>
        </authorList>
    </citation>
    <scope>NUCLEOTIDE SEQUENCE [LARGE SCALE GENOMIC DNA]</scope>
    <source>
        <strain evidence="1 2">CCY0110</strain>
    </source>
</reference>
<proteinExistence type="predicted"/>
<dbReference type="EMBL" id="AAXW01000004">
    <property type="protein sequence ID" value="EAZ92753.1"/>
    <property type="molecule type" value="Genomic_DNA"/>
</dbReference>
<dbReference type="Proteomes" id="UP000003781">
    <property type="component" value="Unassembled WGS sequence"/>
</dbReference>
<name>A3IKN4_9CHRO</name>
<dbReference type="AlphaFoldDB" id="A3IKN4"/>
<protein>
    <submittedName>
        <fullName evidence="1">Uncharacterized protein</fullName>
    </submittedName>
</protein>
<accession>A3IKN4</accession>